<dbReference type="Gene3D" id="3.30.70.100">
    <property type="match status" value="2"/>
</dbReference>
<dbReference type="SUPFAM" id="SSF54909">
    <property type="entry name" value="Dimeric alpha+beta barrel"/>
    <property type="match status" value="2"/>
</dbReference>
<organism evidence="1 2">
    <name type="scientific">Paracoccus salipaludis</name>
    <dbReference type="NCBI Taxonomy" id="2032623"/>
    <lineage>
        <taxon>Bacteria</taxon>
        <taxon>Pseudomonadati</taxon>
        <taxon>Pseudomonadota</taxon>
        <taxon>Alphaproteobacteria</taxon>
        <taxon>Rhodobacterales</taxon>
        <taxon>Paracoccaceae</taxon>
        <taxon>Paracoccus</taxon>
    </lineage>
</organism>
<accession>A0A2A2GKI8</accession>
<protein>
    <recommendedName>
        <fullName evidence="3">DUF1428 domain-containing protein</fullName>
    </recommendedName>
</protein>
<dbReference type="AlphaFoldDB" id="A0A2A2GKI8"/>
<dbReference type="RefSeq" id="WP_095639826.1">
    <property type="nucleotide sequence ID" value="NZ_NSJZ01000005.1"/>
</dbReference>
<dbReference type="Proteomes" id="UP000218023">
    <property type="component" value="Unassembled WGS sequence"/>
</dbReference>
<sequence length="243" mass="27372">MPYYTGSVTPVPKDKRDKYLQSLRRSWPLMQSRGAARMVETWGEDIQPGTQTDFLRAVQARDDEAVVFAWVEWPDKATSDAAWADIMENREEFANAMGELPYDGKRMIFGGFQSLVADGSDKGGGYYQGFLTPVPEGNRDAFEKLAHSAWEEMFRPSGCLGNHESWGDDVPHGKLTDMYRAVDAKDGEVIVMSWAGWPDRATCEEAGRKMRAAMEGKPMPDMPFDGKRMIWAGFETIFDSDRA</sequence>
<dbReference type="Pfam" id="PF07237">
    <property type="entry name" value="DUF1428"/>
    <property type="match status" value="2"/>
</dbReference>
<keyword evidence="2" id="KW-1185">Reference proteome</keyword>
<evidence type="ECO:0008006" key="3">
    <source>
        <dbReference type="Google" id="ProtNLM"/>
    </source>
</evidence>
<comment type="caution">
    <text evidence="1">The sequence shown here is derived from an EMBL/GenBank/DDBJ whole genome shotgun (WGS) entry which is preliminary data.</text>
</comment>
<dbReference type="InterPro" id="IPR009874">
    <property type="entry name" value="DUF1428"/>
</dbReference>
<evidence type="ECO:0000313" key="1">
    <source>
        <dbReference type="EMBL" id="PAU97419.1"/>
    </source>
</evidence>
<dbReference type="OrthoDB" id="9792392at2"/>
<evidence type="ECO:0000313" key="2">
    <source>
        <dbReference type="Proteomes" id="UP000218023"/>
    </source>
</evidence>
<name>A0A2A2GKI8_9RHOB</name>
<reference evidence="1 2" key="1">
    <citation type="submission" date="2017-09" db="EMBL/GenBank/DDBJ databases">
        <title>Paracoccus alkalisoli sp. nov., isolated from saline alkaline soil.</title>
        <authorList>
            <person name="Dong X."/>
            <person name="Zhang G."/>
        </authorList>
    </citation>
    <scope>NUCLEOTIDE SEQUENCE [LARGE SCALE GENOMIC DNA]</scope>
    <source>
        <strain evidence="1 2">WN007</strain>
    </source>
</reference>
<gene>
    <name evidence="1" type="ORF">CK240_08010</name>
</gene>
<dbReference type="EMBL" id="NSJZ01000005">
    <property type="protein sequence ID" value="PAU97419.1"/>
    <property type="molecule type" value="Genomic_DNA"/>
</dbReference>
<proteinExistence type="predicted"/>
<dbReference type="InterPro" id="IPR011008">
    <property type="entry name" value="Dimeric_a/b-barrel"/>
</dbReference>